<feature type="compositionally biased region" description="Basic and acidic residues" evidence="2">
    <location>
        <begin position="592"/>
        <end position="605"/>
    </location>
</feature>
<reference evidence="3" key="5">
    <citation type="submission" date="2025-09" db="UniProtKB">
        <authorList>
            <consortium name="Ensembl"/>
        </authorList>
    </citation>
    <scope>IDENTIFICATION</scope>
</reference>
<sequence length="744" mass="81470">MNKNATNQFNNVHQSPTVSQAPGQQLGTPSASSSPSSVLSNARMSSGAIRNMPSPGTYIQIPVNSEVRCVNTASLPLAVQQKIFGGSRGLPKVAESNRLTTAIYICPVLQIKAADHKHLFPLASPRKSTMSATDPVQTAESASPETKEPSKPPPVRTSDPKVNRVGREGAITPTPVSVKFCNNLASQVLKKFVKQQANGGSVENLLQACSSLPMEIKSAHTSFKENALLLYNSQLYFLAQKSVDLPTVSEKRSSPVMASAQPPQRLPNIPTSCTTTKQNAGSQPPDGHHKPTIKRKVSLKYPESGTKAETSFIHQDRMKKDVQDLGQNGLDLTHKVAKPLPKPTAASCMTYKCTEDERLLLQAGINSDVRILLHRIHMKHVPEESGKHPKVSVKHVSEIRAATISASSKQPDSVGLECCPVHAEDCGPAEYAGYPEQCKETNPVKLTECPQLFNKSDPIKVPQSSELFEECGSMESERCPELPKESNLLAGSPEFLKEPDPIKLVECPNLPEECGRYPDLSVKTDPVKLLELKISTQPDPVPGGLEGCPELPKFEFEDCSIQPTPVHLENCSPIASSPKEETFCTFERKRKEVATEETETSDHVTSDTNSQSMNTKRRKNDEGNVHCENLVESCEMESSNEFKTGASMMTHIGNSVATSPDCLEVLSSLELSDVAEENTPSFIHKLDMPGMEASQDLTLSNPLEVDETVRDEKINRLKEMLKEKQMALEEMRRKTLNTLSHLSE</sequence>
<feature type="compositionally biased region" description="Low complexity" evidence="2">
    <location>
        <begin position="30"/>
        <end position="40"/>
    </location>
</feature>
<accession>A0A4W3HZZ9</accession>
<feature type="region of interest" description="Disordered" evidence="2">
    <location>
        <begin position="592"/>
        <end position="624"/>
    </location>
</feature>
<dbReference type="PANTHER" id="PTHR16131:SF2">
    <property type="entry name" value="LIGAND-DEPENDENT NUCLEAR RECEPTOR-INTERACTING FACTOR 1"/>
    <property type="match status" value="1"/>
</dbReference>
<organism evidence="3 4">
    <name type="scientific">Callorhinchus milii</name>
    <name type="common">Ghost shark</name>
    <dbReference type="NCBI Taxonomy" id="7868"/>
    <lineage>
        <taxon>Eukaryota</taxon>
        <taxon>Metazoa</taxon>
        <taxon>Chordata</taxon>
        <taxon>Craniata</taxon>
        <taxon>Vertebrata</taxon>
        <taxon>Chondrichthyes</taxon>
        <taxon>Holocephali</taxon>
        <taxon>Chimaeriformes</taxon>
        <taxon>Callorhinchidae</taxon>
        <taxon>Callorhinchus</taxon>
    </lineage>
</organism>
<evidence type="ECO:0000313" key="4">
    <source>
        <dbReference type="Proteomes" id="UP000314986"/>
    </source>
</evidence>
<keyword evidence="4" id="KW-1185">Reference proteome</keyword>
<dbReference type="GO" id="GO:0042974">
    <property type="term" value="F:nuclear retinoic acid receptor binding"/>
    <property type="evidence" value="ECO:0007669"/>
    <property type="project" value="InterPro"/>
</dbReference>
<feature type="compositionally biased region" description="Basic and acidic residues" evidence="2">
    <location>
        <begin position="158"/>
        <end position="167"/>
    </location>
</feature>
<evidence type="ECO:0000313" key="3">
    <source>
        <dbReference type="Ensembl" id="ENSCMIP00000014524.1"/>
    </source>
</evidence>
<dbReference type="Proteomes" id="UP000314986">
    <property type="component" value="Unassembled WGS sequence"/>
</dbReference>
<reference evidence="4" key="1">
    <citation type="journal article" date="2006" name="Science">
        <title>Ancient noncoding elements conserved in the human genome.</title>
        <authorList>
            <person name="Venkatesh B."/>
            <person name="Kirkness E.F."/>
            <person name="Loh Y.H."/>
            <person name="Halpern A.L."/>
            <person name="Lee A.P."/>
            <person name="Johnson J."/>
            <person name="Dandona N."/>
            <person name="Viswanathan L.D."/>
            <person name="Tay A."/>
            <person name="Venter J.C."/>
            <person name="Strausberg R.L."/>
            <person name="Brenner S."/>
        </authorList>
    </citation>
    <scope>NUCLEOTIDE SEQUENCE [LARGE SCALE GENOMIC DNA]</scope>
</reference>
<keyword evidence="1" id="KW-0175">Coiled coil</keyword>
<dbReference type="Ensembl" id="ENSCMIT00000014833.1">
    <property type="protein sequence ID" value="ENSCMIP00000014524.1"/>
    <property type="gene ID" value="ENSCMIG00000007187.1"/>
</dbReference>
<reference evidence="4" key="3">
    <citation type="journal article" date="2014" name="Nature">
        <title>Elephant shark genome provides unique insights into gnathostome evolution.</title>
        <authorList>
            <consortium name="International Elephant Shark Genome Sequencing Consortium"/>
            <person name="Venkatesh B."/>
            <person name="Lee A.P."/>
            <person name="Ravi V."/>
            <person name="Maurya A.K."/>
            <person name="Lian M.M."/>
            <person name="Swann J.B."/>
            <person name="Ohta Y."/>
            <person name="Flajnik M.F."/>
            <person name="Sutoh Y."/>
            <person name="Kasahara M."/>
            <person name="Hoon S."/>
            <person name="Gangu V."/>
            <person name="Roy S.W."/>
            <person name="Irimia M."/>
            <person name="Korzh V."/>
            <person name="Kondrychyn I."/>
            <person name="Lim Z.W."/>
            <person name="Tay B.H."/>
            <person name="Tohari S."/>
            <person name="Kong K.W."/>
            <person name="Ho S."/>
            <person name="Lorente-Galdos B."/>
            <person name="Quilez J."/>
            <person name="Marques-Bonet T."/>
            <person name="Raney B.J."/>
            <person name="Ingham P.W."/>
            <person name="Tay A."/>
            <person name="Hillier L.W."/>
            <person name="Minx P."/>
            <person name="Boehm T."/>
            <person name="Wilson R.K."/>
            <person name="Brenner S."/>
            <person name="Warren W.C."/>
        </authorList>
    </citation>
    <scope>NUCLEOTIDE SEQUENCE [LARGE SCALE GENOMIC DNA]</scope>
</reference>
<feature type="compositionally biased region" description="Polar residues" evidence="2">
    <location>
        <begin position="126"/>
        <end position="138"/>
    </location>
</feature>
<evidence type="ECO:0000256" key="1">
    <source>
        <dbReference type="SAM" id="Coils"/>
    </source>
</evidence>
<feature type="compositionally biased region" description="Polar residues" evidence="2">
    <location>
        <begin position="269"/>
        <end position="282"/>
    </location>
</feature>
<dbReference type="OMA" id="ECENTAD"/>
<protein>
    <submittedName>
        <fullName evidence="3">Uncharacterized LOC103190281</fullName>
    </submittedName>
</protein>
<proteinExistence type="predicted"/>
<reference evidence="4" key="2">
    <citation type="journal article" date="2007" name="PLoS Biol.">
        <title>Survey sequencing and comparative analysis of the elephant shark (Callorhinchus milii) genome.</title>
        <authorList>
            <person name="Venkatesh B."/>
            <person name="Kirkness E.F."/>
            <person name="Loh Y.H."/>
            <person name="Halpern A.L."/>
            <person name="Lee A.P."/>
            <person name="Johnson J."/>
            <person name="Dandona N."/>
            <person name="Viswanathan L.D."/>
            <person name="Tay A."/>
            <person name="Venter J.C."/>
            <person name="Strausberg R.L."/>
            <person name="Brenner S."/>
        </authorList>
    </citation>
    <scope>NUCLEOTIDE SEQUENCE [LARGE SCALE GENOMIC DNA]</scope>
</reference>
<reference evidence="3" key="4">
    <citation type="submission" date="2025-08" db="UniProtKB">
        <authorList>
            <consortium name="Ensembl"/>
        </authorList>
    </citation>
    <scope>IDENTIFICATION</scope>
</reference>
<feature type="compositionally biased region" description="Polar residues" evidence="2">
    <location>
        <begin position="1"/>
        <end position="29"/>
    </location>
</feature>
<dbReference type="InterPro" id="IPR026191">
    <property type="entry name" value="LRIF1"/>
</dbReference>
<dbReference type="Pfam" id="PF15741">
    <property type="entry name" value="LRIF1"/>
    <property type="match status" value="2"/>
</dbReference>
<dbReference type="PANTHER" id="PTHR16131">
    <property type="entry name" value="LIGAND-DEPENDENT NUCLEAR RECEPTOR-INTERACTING FACTOR 1"/>
    <property type="match status" value="1"/>
</dbReference>
<dbReference type="AlphaFoldDB" id="A0A4W3HZZ9"/>
<evidence type="ECO:0000256" key="2">
    <source>
        <dbReference type="SAM" id="MobiDB-lite"/>
    </source>
</evidence>
<dbReference type="InParanoid" id="A0A4W3HZZ9"/>
<feature type="region of interest" description="Disordered" evidence="2">
    <location>
        <begin position="125"/>
        <end position="169"/>
    </location>
</feature>
<feature type="region of interest" description="Disordered" evidence="2">
    <location>
        <begin position="253"/>
        <end position="301"/>
    </location>
</feature>
<name>A0A4W3HZZ9_CALMI</name>
<feature type="coiled-coil region" evidence="1">
    <location>
        <begin position="710"/>
        <end position="737"/>
    </location>
</feature>
<feature type="region of interest" description="Disordered" evidence="2">
    <location>
        <begin position="1"/>
        <end position="49"/>
    </location>
</feature>
<dbReference type="GO" id="GO:0006355">
    <property type="term" value="P:regulation of DNA-templated transcription"/>
    <property type="evidence" value="ECO:0007669"/>
    <property type="project" value="InterPro"/>
</dbReference>